<dbReference type="Gramene" id="PRQ45428">
    <property type="protein sequence ID" value="PRQ45428"/>
    <property type="gene ID" value="RchiOBHm_Chr3g0491281"/>
</dbReference>
<evidence type="ECO:0000313" key="1">
    <source>
        <dbReference type="EMBL" id="PRQ45428.1"/>
    </source>
</evidence>
<protein>
    <submittedName>
        <fullName evidence="1">Uncharacterized protein</fullName>
    </submittedName>
</protein>
<keyword evidence="2" id="KW-1185">Reference proteome</keyword>
<reference evidence="1 2" key="1">
    <citation type="journal article" date="2018" name="Nat. Genet.">
        <title>The Rosa genome provides new insights in the design of modern roses.</title>
        <authorList>
            <person name="Bendahmane M."/>
        </authorList>
    </citation>
    <scope>NUCLEOTIDE SEQUENCE [LARGE SCALE GENOMIC DNA]</scope>
    <source>
        <strain evidence="2">cv. Old Blush</strain>
    </source>
</reference>
<dbReference type="AlphaFoldDB" id="A0A2P6RG73"/>
<evidence type="ECO:0000313" key="2">
    <source>
        <dbReference type="Proteomes" id="UP000238479"/>
    </source>
</evidence>
<accession>A0A2P6RG73</accession>
<proteinExistence type="predicted"/>
<dbReference type="Proteomes" id="UP000238479">
    <property type="component" value="Chromosome 3"/>
</dbReference>
<gene>
    <name evidence="1" type="ORF">RchiOBHm_Chr3g0491281</name>
</gene>
<organism evidence="1 2">
    <name type="scientific">Rosa chinensis</name>
    <name type="common">China rose</name>
    <dbReference type="NCBI Taxonomy" id="74649"/>
    <lineage>
        <taxon>Eukaryota</taxon>
        <taxon>Viridiplantae</taxon>
        <taxon>Streptophyta</taxon>
        <taxon>Embryophyta</taxon>
        <taxon>Tracheophyta</taxon>
        <taxon>Spermatophyta</taxon>
        <taxon>Magnoliopsida</taxon>
        <taxon>eudicotyledons</taxon>
        <taxon>Gunneridae</taxon>
        <taxon>Pentapetalae</taxon>
        <taxon>rosids</taxon>
        <taxon>fabids</taxon>
        <taxon>Rosales</taxon>
        <taxon>Rosaceae</taxon>
        <taxon>Rosoideae</taxon>
        <taxon>Rosoideae incertae sedis</taxon>
        <taxon>Rosa</taxon>
    </lineage>
</organism>
<comment type="caution">
    <text evidence="1">The sequence shown here is derived from an EMBL/GenBank/DDBJ whole genome shotgun (WGS) entry which is preliminary data.</text>
</comment>
<dbReference type="EMBL" id="PDCK01000041">
    <property type="protein sequence ID" value="PRQ45428.1"/>
    <property type="molecule type" value="Genomic_DNA"/>
</dbReference>
<sequence length="52" mass="5403">MGLGDDGPMVVIMVAESEYRVSLVSTVLTACLGRASVLASLSMPLVMEGCRS</sequence>
<name>A0A2P6RG73_ROSCH</name>